<dbReference type="AlphaFoldDB" id="A0A6N2YQT5"/>
<dbReference type="Gene3D" id="3.90.550.10">
    <property type="entry name" value="Spore Coat Polysaccharide Biosynthesis Protein SpsA, Chain A"/>
    <property type="match status" value="1"/>
</dbReference>
<dbReference type="InterPro" id="IPR050748">
    <property type="entry name" value="Glycosyltrans_8_dom-fam"/>
</dbReference>
<dbReference type="PANTHER" id="PTHR13778:SF47">
    <property type="entry name" value="LIPOPOLYSACCHARIDE 1,3-GALACTOSYLTRANSFERASE"/>
    <property type="match status" value="1"/>
</dbReference>
<dbReference type="SUPFAM" id="SSF53448">
    <property type="entry name" value="Nucleotide-diphospho-sugar transferases"/>
    <property type="match status" value="1"/>
</dbReference>
<dbReference type="GO" id="GO:0046872">
    <property type="term" value="F:metal ion binding"/>
    <property type="evidence" value="ECO:0007669"/>
    <property type="project" value="UniProtKB-KW"/>
</dbReference>
<accession>A0A6N2YQT5</accession>
<dbReference type="RefSeq" id="WP_123833973.1">
    <property type="nucleotide sequence ID" value="NZ_CACRTX010000002.1"/>
</dbReference>
<dbReference type="EMBL" id="CACRTX010000002">
    <property type="protein sequence ID" value="VYT68387.1"/>
    <property type="molecule type" value="Genomic_DNA"/>
</dbReference>
<evidence type="ECO:0000256" key="3">
    <source>
        <dbReference type="ARBA" id="ARBA00022723"/>
    </source>
</evidence>
<keyword evidence="3" id="KW-0479">Metal-binding</keyword>
<gene>
    <name evidence="4" type="primary">gspA</name>
    <name evidence="4" type="ORF">ECLFYP2_01349</name>
</gene>
<evidence type="ECO:0000313" key="4">
    <source>
        <dbReference type="EMBL" id="VYT68387.1"/>
    </source>
</evidence>
<keyword evidence="2" id="KW-0808">Transferase</keyword>
<organism evidence="4">
    <name type="scientific">Enterococcus casseliflavus</name>
    <name type="common">Enterococcus flavescens</name>
    <dbReference type="NCBI Taxonomy" id="37734"/>
    <lineage>
        <taxon>Bacteria</taxon>
        <taxon>Bacillati</taxon>
        <taxon>Bacillota</taxon>
        <taxon>Bacilli</taxon>
        <taxon>Lactobacillales</taxon>
        <taxon>Enterococcaceae</taxon>
        <taxon>Enterococcus</taxon>
    </lineage>
</organism>
<keyword evidence="1" id="KW-0328">Glycosyltransferase</keyword>
<proteinExistence type="predicted"/>
<evidence type="ECO:0000256" key="2">
    <source>
        <dbReference type="ARBA" id="ARBA00022679"/>
    </source>
</evidence>
<dbReference type="InterPro" id="IPR029044">
    <property type="entry name" value="Nucleotide-diphossugar_trans"/>
</dbReference>
<reference evidence="4" key="1">
    <citation type="submission" date="2019-11" db="EMBL/GenBank/DDBJ databases">
        <authorList>
            <person name="Feng L."/>
        </authorList>
    </citation>
    <scope>NUCLEOTIDE SEQUENCE</scope>
    <source>
        <strain evidence="4">ECasseliflavusLFYP2</strain>
    </source>
</reference>
<protein>
    <submittedName>
        <fullName evidence="4">General stress protein A</fullName>
    </submittedName>
</protein>
<dbReference type="InterPro" id="IPR002495">
    <property type="entry name" value="Glyco_trans_8"/>
</dbReference>
<dbReference type="GO" id="GO:0016757">
    <property type="term" value="F:glycosyltransferase activity"/>
    <property type="evidence" value="ECO:0007669"/>
    <property type="project" value="UniProtKB-KW"/>
</dbReference>
<name>A0A6N2YQT5_ENTCA</name>
<dbReference type="PANTHER" id="PTHR13778">
    <property type="entry name" value="GLYCOSYLTRANSFERASE 8 DOMAIN-CONTAINING PROTEIN"/>
    <property type="match status" value="1"/>
</dbReference>
<dbReference type="Pfam" id="PF01501">
    <property type="entry name" value="Glyco_transf_8"/>
    <property type="match status" value="1"/>
</dbReference>
<sequence length="285" mass="33326">MNLLFAIDDRFSEQLKTTLYSIKRHTTAASFDVYVLQEKELSHAAELEAFCQKLAMTYHPIIIGSGSIFKTAPVSDRYPESIYYRLLAQNYLPQQVEKILYLDADILCINDLRPLYELTLGDFLYAAASHSKLTEVTTVINKVRLRNYESEGYYNSGVLLMNVHQLRQEVKEAEIAAFIEKNHLNLFLPDQDILNGLYGDRVLAIPDQLYNYDVRKNRTYETISLGEWSLDWVIEHTVLLHFCGKEKPWKKGYRSRYGALYKYVENERRKFEEGRSSQSEKHQRL</sequence>
<dbReference type="CDD" id="cd04194">
    <property type="entry name" value="GT8_A4GalT_like"/>
    <property type="match status" value="1"/>
</dbReference>
<evidence type="ECO:0000256" key="1">
    <source>
        <dbReference type="ARBA" id="ARBA00022676"/>
    </source>
</evidence>